<dbReference type="STRING" id="582899.Hden_1761"/>
<dbReference type="EMBL" id="CP002083">
    <property type="protein sequence ID" value="ADJ23564.1"/>
    <property type="molecule type" value="Genomic_DNA"/>
</dbReference>
<keyword evidence="3" id="KW-1185">Reference proteome</keyword>
<proteinExistence type="predicted"/>
<keyword evidence="1" id="KW-0812">Transmembrane</keyword>
<evidence type="ECO:0000256" key="1">
    <source>
        <dbReference type="SAM" id="Phobius"/>
    </source>
</evidence>
<evidence type="ECO:0000313" key="3">
    <source>
        <dbReference type="Proteomes" id="UP000002033"/>
    </source>
</evidence>
<dbReference type="AlphaFoldDB" id="D8JYW2"/>
<reference evidence="3" key="1">
    <citation type="journal article" date="2011" name="J. Bacteriol.">
        <title>Genome sequences of eight morphologically diverse alphaproteobacteria.</title>
        <authorList>
            <consortium name="US DOE Joint Genome Institute"/>
            <person name="Brown P.J."/>
            <person name="Kysela D.T."/>
            <person name="Buechlein A."/>
            <person name="Hemmerich C."/>
            <person name="Brun Y.V."/>
        </authorList>
    </citation>
    <scope>NUCLEOTIDE SEQUENCE [LARGE SCALE GENOMIC DNA]</scope>
    <source>
        <strain evidence="3">ATCC 51888 / DSM 1869 / NCIB 11706 / TK 0415</strain>
    </source>
</reference>
<dbReference type="KEGG" id="hdn:Hden_1761"/>
<dbReference type="Proteomes" id="UP000002033">
    <property type="component" value="Chromosome"/>
</dbReference>
<keyword evidence="1" id="KW-1133">Transmembrane helix</keyword>
<dbReference type="HOGENOM" id="CLU_3311035_0_0_5"/>
<sequence>MAYYHDAKAVNDVGKLNSLFNVVMVAGLLGFAIWTFIVG</sequence>
<evidence type="ECO:0000313" key="2">
    <source>
        <dbReference type="EMBL" id="ADJ23564.1"/>
    </source>
</evidence>
<protein>
    <submittedName>
        <fullName evidence="2">Uncharacterized protein</fullName>
    </submittedName>
</protein>
<accession>D8JYW2</accession>
<keyword evidence="1" id="KW-0472">Membrane</keyword>
<name>D8JYW2_HYPDA</name>
<feature type="transmembrane region" description="Helical" evidence="1">
    <location>
        <begin position="20"/>
        <end position="38"/>
    </location>
</feature>
<gene>
    <name evidence="2" type="ordered locus">Hden_1761</name>
</gene>
<organism evidence="2 3">
    <name type="scientific">Hyphomicrobium denitrificans (strain ATCC 51888 / DSM 1869 / NCIMB 11706 / TK 0415)</name>
    <dbReference type="NCBI Taxonomy" id="582899"/>
    <lineage>
        <taxon>Bacteria</taxon>
        <taxon>Pseudomonadati</taxon>
        <taxon>Pseudomonadota</taxon>
        <taxon>Alphaproteobacteria</taxon>
        <taxon>Hyphomicrobiales</taxon>
        <taxon>Hyphomicrobiaceae</taxon>
        <taxon>Hyphomicrobium</taxon>
    </lineage>
</organism>